<dbReference type="EMBL" id="CH473959">
    <property type="protein sequence ID" value="EDM15074.1"/>
    <property type="molecule type" value="Genomic_DNA"/>
</dbReference>
<evidence type="ECO:0000256" key="1">
    <source>
        <dbReference type="SAM" id="MobiDB-lite"/>
    </source>
</evidence>
<sequence length="21" mass="2146">MNTEVFSMAGVTQLSNTASGT</sequence>
<name>A6IDY8_RAT</name>
<gene>
    <name evidence="2" type="ORF">rCG_28207</name>
</gene>
<organism evidence="2 3">
    <name type="scientific">Rattus norvegicus</name>
    <name type="common">Rat</name>
    <dbReference type="NCBI Taxonomy" id="10116"/>
    <lineage>
        <taxon>Eukaryota</taxon>
        <taxon>Metazoa</taxon>
        <taxon>Chordata</taxon>
        <taxon>Craniata</taxon>
        <taxon>Vertebrata</taxon>
        <taxon>Euteleostomi</taxon>
        <taxon>Mammalia</taxon>
        <taxon>Eutheria</taxon>
        <taxon>Euarchontoglires</taxon>
        <taxon>Glires</taxon>
        <taxon>Rodentia</taxon>
        <taxon>Myomorpha</taxon>
        <taxon>Muroidea</taxon>
        <taxon>Muridae</taxon>
        <taxon>Murinae</taxon>
        <taxon>Rattus</taxon>
    </lineage>
</organism>
<evidence type="ECO:0000313" key="3">
    <source>
        <dbReference type="Proteomes" id="UP000234681"/>
    </source>
</evidence>
<proteinExistence type="predicted"/>
<dbReference type="Proteomes" id="UP000234681">
    <property type="component" value="Chromosome 4"/>
</dbReference>
<accession>A6IDY8</accession>
<evidence type="ECO:0000313" key="2">
    <source>
        <dbReference type="EMBL" id="EDM15074.1"/>
    </source>
</evidence>
<feature type="region of interest" description="Disordered" evidence="1">
    <location>
        <begin position="1"/>
        <end position="21"/>
    </location>
</feature>
<protein>
    <submittedName>
        <fullName evidence="2">RCG28207, isoform CRA_a</fullName>
    </submittedName>
</protein>
<dbReference type="AlphaFoldDB" id="A6IDY8"/>
<reference evidence="3" key="1">
    <citation type="submission" date="2005-09" db="EMBL/GenBank/DDBJ databases">
        <authorList>
            <person name="Mural R.J."/>
            <person name="Li P.W."/>
            <person name="Adams M.D."/>
            <person name="Amanatides P.G."/>
            <person name="Baden-Tillson H."/>
            <person name="Barnstead M."/>
            <person name="Chin S.H."/>
            <person name="Dew I."/>
            <person name="Evans C.A."/>
            <person name="Ferriera S."/>
            <person name="Flanigan M."/>
            <person name="Fosler C."/>
            <person name="Glodek A."/>
            <person name="Gu Z."/>
            <person name="Holt R.A."/>
            <person name="Jennings D."/>
            <person name="Kraft C.L."/>
            <person name="Lu F."/>
            <person name="Nguyen T."/>
            <person name="Nusskern D.R."/>
            <person name="Pfannkoch C.M."/>
            <person name="Sitter C."/>
            <person name="Sutton G.G."/>
            <person name="Venter J.C."/>
            <person name="Wang Z."/>
            <person name="Woodage T."/>
            <person name="Zheng X.H."/>
            <person name="Zhong F."/>
        </authorList>
    </citation>
    <scope>NUCLEOTIDE SEQUENCE [LARGE SCALE GENOMIC DNA]</scope>
    <source>
        <strain>BN</strain>
        <strain evidence="3">Sprague-Dawley</strain>
    </source>
</reference>